<evidence type="ECO:0000256" key="5">
    <source>
        <dbReference type="ARBA" id="ARBA00023136"/>
    </source>
</evidence>
<dbReference type="InterPro" id="IPR000620">
    <property type="entry name" value="EamA_dom"/>
</dbReference>
<organism evidence="8 9">
    <name type="scientific">Stigmatella aurantiaca</name>
    <dbReference type="NCBI Taxonomy" id="41"/>
    <lineage>
        <taxon>Bacteria</taxon>
        <taxon>Pseudomonadati</taxon>
        <taxon>Myxococcota</taxon>
        <taxon>Myxococcia</taxon>
        <taxon>Myxococcales</taxon>
        <taxon>Cystobacterineae</taxon>
        <taxon>Archangiaceae</taxon>
        <taxon>Stigmatella</taxon>
    </lineage>
</organism>
<dbReference type="InterPro" id="IPR037185">
    <property type="entry name" value="EmrE-like"/>
</dbReference>
<evidence type="ECO:0000256" key="6">
    <source>
        <dbReference type="SAM" id="Phobius"/>
    </source>
</evidence>
<dbReference type="EMBL" id="FOAP01000008">
    <property type="protein sequence ID" value="SEL77921.1"/>
    <property type="molecule type" value="Genomic_DNA"/>
</dbReference>
<feature type="transmembrane region" description="Helical" evidence="6">
    <location>
        <begin position="128"/>
        <end position="145"/>
    </location>
</feature>
<dbReference type="InterPro" id="IPR051258">
    <property type="entry name" value="Diverse_Substrate_Transporter"/>
</dbReference>
<dbReference type="Pfam" id="PF00892">
    <property type="entry name" value="EamA"/>
    <property type="match status" value="2"/>
</dbReference>
<feature type="domain" description="EamA" evidence="7">
    <location>
        <begin position="157"/>
        <end position="287"/>
    </location>
</feature>
<proteinExistence type="predicted"/>
<feature type="transmembrane region" description="Helical" evidence="6">
    <location>
        <begin position="160"/>
        <end position="180"/>
    </location>
</feature>
<feature type="transmembrane region" description="Helical" evidence="6">
    <location>
        <begin position="213"/>
        <end position="233"/>
    </location>
</feature>
<dbReference type="Proteomes" id="UP000182719">
    <property type="component" value="Unassembled WGS sequence"/>
</dbReference>
<sequence>MAMSEGASTPERRAQLQADGALVLLTVLWGTSFLVVKDALAYADPFSFLVLRFGVGALVLSAVVGRRLLSRENLKRGALLSLVLFSGYLFQTLGLAHTSPARSAFITGLCVLFVPLFSLVLFRQVPRLPTLVGVVLSAVGLYFFTRADTAASEALSPGDLLTLLGAVGYALHITLTARVARKEGAGALVAVQLWGVALLSAACLPFVEFRVVVSEALIGAVLFCGIVTSALAISVQTWAQARTSAVRAALIYALEPVFASLFSVSLGYETLGPREWVGGGLIVLGVGVAEVGAAVWDRWRGRALARA</sequence>
<evidence type="ECO:0000313" key="8">
    <source>
        <dbReference type="EMBL" id="SEL77921.1"/>
    </source>
</evidence>
<evidence type="ECO:0000256" key="2">
    <source>
        <dbReference type="ARBA" id="ARBA00022475"/>
    </source>
</evidence>
<keyword evidence="5 6" id="KW-0472">Membrane</keyword>
<keyword evidence="3 6" id="KW-0812">Transmembrane</keyword>
<feature type="domain" description="EamA" evidence="7">
    <location>
        <begin position="22"/>
        <end position="145"/>
    </location>
</feature>
<dbReference type="PANTHER" id="PTHR42920">
    <property type="entry name" value="OS03G0707200 PROTEIN-RELATED"/>
    <property type="match status" value="1"/>
</dbReference>
<dbReference type="AlphaFoldDB" id="A0A1H7SZ99"/>
<keyword evidence="2" id="KW-1003">Cell membrane</keyword>
<dbReference type="PANTHER" id="PTHR42920:SF5">
    <property type="entry name" value="EAMA DOMAIN-CONTAINING PROTEIN"/>
    <property type="match status" value="1"/>
</dbReference>
<evidence type="ECO:0000256" key="3">
    <source>
        <dbReference type="ARBA" id="ARBA00022692"/>
    </source>
</evidence>
<comment type="subcellular location">
    <subcellularLocation>
        <location evidence="1">Cell membrane</location>
        <topology evidence="1">Multi-pass membrane protein</topology>
    </subcellularLocation>
</comment>
<keyword evidence="9" id="KW-1185">Reference proteome</keyword>
<evidence type="ECO:0000256" key="1">
    <source>
        <dbReference type="ARBA" id="ARBA00004651"/>
    </source>
</evidence>
<evidence type="ECO:0000259" key="7">
    <source>
        <dbReference type="Pfam" id="PF00892"/>
    </source>
</evidence>
<feature type="transmembrane region" description="Helical" evidence="6">
    <location>
        <begin position="276"/>
        <end position="296"/>
    </location>
</feature>
<feature type="transmembrane region" description="Helical" evidence="6">
    <location>
        <begin position="103"/>
        <end position="121"/>
    </location>
</feature>
<gene>
    <name evidence="8" type="ORF">SAMN05444354_108209</name>
</gene>
<dbReference type="GO" id="GO:0005886">
    <property type="term" value="C:plasma membrane"/>
    <property type="evidence" value="ECO:0007669"/>
    <property type="project" value="UniProtKB-SubCell"/>
</dbReference>
<evidence type="ECO:0000256" key="4">
    <source>
        <dbReference type="ARBA" id="ARBA00022989"/>
    </source>
</evidence>
<dbReference type="SUPFAM" id="SSF103481">
    <property type="entry name" value="Multidrug resistance efflux transporter EmrE"/>
    <property type="match status" value="2"/>
</dbReference>
<feature type="transmembrane region" description="Helical" evidence="6">
    <location>
        <begin position="46"/>
        <end position="65"/>
    </location>
</feature>
<reference evidence="9" key="1">
    <citation type="submission" date="2016-10" db="EMBL/GenBank/DDBJ databases">
        <authorList>
            <person name="Varghese N."/>
            <person name="Submissions S."/>
        </authorList>
    </citation>
    <scope>NUCLEOTIDE SEQUENCE [LARGE SCALE GENOMIC DNA]</scope>
    <source>
        <strain evidence="9">DSM 17044</strain>
    </source>
</reference>
<protein>
    <submittedName>
        <fullName evidence="8">Permease of the drug/metabolite transporter (DMT) superfamily</fullName>
    </submittedName>
</protein>
<keyword evidence="4 6" id="KW-1133">Transmembrane helix</keyword>
<name>A0A1H7SZ99_STIAU</name>
<feature type="transmembrane region" description="Helical" evidence="6">
    <location>
        <begin position="245"/>
        <end position="264"/>
    </location>
</feature>
<feature type="transmembrane region" description="Helical" evidence="6">
    <location>
        <begin position="21"/>
        <end position="40"/>
    </location>
</feature>
<accession>A0A1H7SZ99</accession>
<feature type="transmembrane region" description="Helical" evidence="6">
    <location>
        <begin position="187"/>
        <end position="207"/>
    </location>
</feature>
<feature type="transmembrane region" description="Helical" evidence="6">
    <location>
        <begin position="77"/>
        <end position="97"/>
    </location>
</feature>
<evidence type="ECO:0000313" key="9">
    <source>
        <dbReference type="Proteomes" id="UP000182719"/>
    </source>
</evidence>